<accession>T5A7R3</accession>
<dbReference type="Proteomes" id="UP000019374">
    <property type="component" value="Unassembled WGS sequence"/>
</dbReference>
<proteinExistence type="predicted"/>
<dbReference type="AlphaFoldDB" id="T5A7R3"/>
<dbReference type="EMBL" id="KE652474">
    <property type="protein sequence ID" value="EQL01525.1"/>
    <property type="molecule type" value="Genomic_DNA"/>
</dbReference>
<gene>
    <name evidence="1" type="ORF">OCS_02758</name>
</gene>
<evidence type="ECO:0008006" key="3">
    <source>
        <dbReference type="Google" id="ProtNLM"/>
    </source>
</evidence>
<dbReference type="HOGENOM" id="CLU_1865714_0_0_1"/>
<sequence length="137" mass="14745">MPAQKTTLAYTPYSLRDDSRHYTRHTQKTTLVTFTPYSQGQPRLAPPALMAPTPKPSLETVDTVELAYTGGDQAPSRSPRQDKVAHGLKLASVAFSLLVAGVSDGSVGALLPYVLREYSVSTAVVSCMQVPVRRASP</sequence>
<name>T5A7R3_OPHSC</name>
<evidence type="ECO:0000313" key="1">
    <source>
        <dbReference type="EMBL" id="EQL01525.1"/>
    </source>
</evidence>
<protein>
    <recommendedName>
        <fullName evidence="3">Major facilitator superfamily transporter</fullName>
    </recommendedName>
</protein>
<evidence type="ECO:0000313" key="2">
    <source>
        <dbReference type="Proteomes" id="UP000019374"/>
    </source>
</evidence>
<reference evidence="1 2" key="1">
    <citation type="journal article" date="2013" name="Chin. Sci. Bull.">
        <title>Genome survey uncovers the secrets of sex and lifestyle in caterpillar fungus.</title>
        <authorList>
            <person name="Hu X."/>
            <person name="Zhang Y."/>
            <person name="Xiao G."/>
            <person name="Zheng P."/>
            <person name="Xia Y."/>
            <person name="Zhang X."/>
            <person name="St Leger R.J."/>
            <person name="Liu X."/>
            <person name="Wang C."/>
        </authorList>
    </citation>
    <scope>NUCLEOTIDE SEQUENCE [LARGE SCALE GENOMIC DNA]</scope>
    <source>
        <strain evidence="2">Co18 / CGMCC 3.14243</strain>
        <tissue evidence="1">Fruit-body</tissue>
    </source>
</reference>
<organism evidence="1 2">
    <name type="scientific">Ophiocordyceps sinensis (strain Co18 / CGMCC 3.14243)</name>
    <name type="common">Yarsagumba caterpillar fungus</name>
    <name type="synonym">Hirsutella sinensis</name>
    <dbReference type="NCBI Taxonomy" id="911162"/>
    <lineage>
        <taxon>Eukaryota</taxon>
        <taxon>Fungi</taxon>
        <taxon>Dikarya</taxon>
        <taxon>Ascomycota</taxon>
        <taxon>Pezizomycotina</taxon>
        <taxon>Sordariomycetes</taxon>
        <taxon>Hypocreomycetidae</taxon>
        <taxon>Hypocreales</taxon>
        <taxon>Ophiocordycipitaceae</taxon>
        <taxon>Ophiocordyceps</taxon>
    </lineage>
</organism>